<name>A0A4Y2ALM2_ARAVE</name>
<evidence type="ECO:0000313" key="2">
    <source>
        <dbReference type="Proteomes" id="UP000499080"/>
    </source>
</evidence>
<gene>
    <name evidence="1" type="ORF">AVEN_225235_1</name>
</gene>
<keyword evidence="2" id="KW-1185">Reference proteome</keyword>
<evidence type="ECO:0000313" key="1">
    <source>
        <dbReference type="EMBL" id="GBL80537.1"/>
    </source>
</evidence>
<organism evidence="1 2">
    <name type="scientific">Araneus ventricosus</name>
    <name type="common">Orbweaver spider</name>
    <name type="synonym">Epeira ventricosa</name>
    <dbReference type="NCBI Taxonomy" id="182803"/>
    <lineage>
        <taxon>Eukaryota</taxon>
        <taxon>Metazoa</taxon>
        <taxon>Ecdysozoa</taxon>
        <taxon>Arthropoda</taxon>
        <taxon>Chelicerata</taxon>
        <taxon>Arachnida</taxon>
        <taxon>Araneae</taxon>
        <taxon>Araneomorphae</taxon>
        <taxon>Entelegynae</taxon>
        <taxon>Araneoidea</taxon>
        <taxon>Araneidae</taxon>
        <taxon>Araneus</taxon>
    </lineage>
</organism>
<proteinExistence type="predicted"/>
<accession>A0A4Y2ALM2</accession>
<reference evidence="1 2" key="1">
    <citation type="journal article" date="2019" name="Sci. Rep.">
        <title>Orb-weaving spider Araneus ventricosus genome elucidates the spidroin gene catalogue.</title>
        <authorList>
            <person name="Kono N."/>
            <person name="Nakamura H."/>
            <person name="Ohtoshi R."/>
            <person name="Moran D.A.P."/>
            <person name="Shinohara A."/>
            <person name="Yoshida Y."/>
            <person name="Fujiwara M."/>
            <person name="Mori M."/>
            <person name="Tomita M."/>
            <person name="Arakawa K."/>
        </authorList>
    </citation>
    <scope>NUCLEOTIDE SEQUENCE [LARGE SCALE GENOMIC DNA]</scope>
</reference>
<sequence length="101" mass="11594">MVVSINCPLSVWRMQCFQVTHTTTLTPEEYALHAEPDAGHGVGQILSLNSICQEYKNSIKTLQLHNLYRLQFYKWNLTSLFTATWLLKTRTHNSGILADQN</sequence>
<dbReference type="AlphaFoldDB" id="A0A4Y2ALM2"/>
<comment type="caution">
    <text evidence="1">The sequence shown here is derived from an EMBL/GenBank/DDBJ whole genome shotgun (WGS) entry which is preliminary data.</text>
</comment>
<protein>
    <submittedName>
        <fullName evidence="1">Uncharacterized protein</fullName>
    </submittedName>
</protein>
<dbReference type="EMBL" id="BGPR01000022">
    <property type="protein sequence ID" value="GBL80537.1"/>
    <property type="molecule type" value="Genomic_DNA"/>
</dbReference>
<dbReference type="Proteomes" id="UP000499080">
    <property type="component" value="Unassembled WGS sequence"/>
</dbReference>